<dbReference type="RefSeq" id="WP_344082323.1">
    <property type="nucleotide sequence ID" value="NZ_BAAALS010000014.1"/>
</dbReference>
<dbReference type="EMBL" id="BAAALS010000014">
    <property type="protein sequence ID" value="GAA1758549.1"/>
    <property type="molecule type" value="Genomic_DNA"/>
</dbReference>
<reference evidence="2" key="1">
    <citation type="journal article" date="2019" name="Int. J. Syst. Evol. Microbiol.">
        <title>The Global Catalogue of Microorganisms (GCM) 10K type strain sequencing project: providing services to taxonomists for standard genome sequencing and annotation.</title>
        <authorList>
            <consortium name="The Broad Institute Genomics Platform"/>
            <consortium name="The Broad Institute Genome Sequencing Center for Infectious Disease"/>
            <person name="Wu L."/>
            <person name="Ma J."/>
        </authorList>
    </citation>
    <scope>NUCLEOTIDE SEQUENCE [LARGE SCALE GENOMIC DNA]</scope>
    <source>
        <strain evidence="2">JCM 13249</strain>
    </source>
</reference>
<accession>A0ABP4WRY4</accession>
<keyword evidence="2" id="KW-1185">Reference proteome</keyword>
<organism evidence="1 2">
    <name type="scientific">Luedemannella helvata</name>
    <dbReference type="NCBI Taxonomy" id="349315"/>
    <lineage>
        <taxon>Bacteria</taxon>
        <taxon>Bacillati</taxon>
        <taxon>Actinomycetota</taxon>
        <taxon>Actinomycetes</taxon>
        <taxon>Micromonosporales</taxon>
        <taxon>Micromonosporaceae</taxon>
        <taxon>Luedemannella</taxon>
    </lineage>
</organism>
<name>A0ABP4WRY4_9ACTN</name>
<evidence type="ECO:0000313" key="1">
    <source>
        <dbReference type="EMBL" id="GAA1758549.1"/>
    </source>
</evidence>
<gene>
    <name evidence="1" type="ORF">GCM10009681_32230</name>
</gene>
<comment type="caution">
    <text evidence="1">The sequence shown here is derived from an EMBL/GenBank/DDBJ whole genome shotgun (WGS) entry which is preliminary data.</text>
</comment>
<dbReference type="Proteomes" id="UP001500655">
    <property type="component" value="Unassembled WGS sequence"/>
</dbReference>
<proteinExistence type="predicted"/>
<evidence type="ECO:0000313" key="2">
    <source>
        <dbReference type="Proteomes" id="UP001500655"/>
    </source>
</evidence>
<protein>
    <submittedName>
        <fullName evidence="1">Uncharacterized protein</fullName>
    </submittedName>
</protein>
<sequence length="360" mass="37649">MVNPEFRRRLRHVVLLVLAWVLLVPGYGEPGAVPSPAAAATSLNTAGLTVLARNVLIRPDGTRRTLTLPGGATAAFAAQVPGGWVVEGQADRVRSLYFVAPTGEPRRIGYVRGTWDVTPNGRTLVAVGVTAAPATGALDPTVSTYDLPSLRRTAQQRFAGGSGPIIAGTTNDRVLLRQGYPTPRTALAATWNLRTNTLRATTAPAWVWSLGGTGTVLRRVDQLDASKRVVGSCVDAVDATSGAIPLGMTGTCTAVARNTHGGLLSPDARWAALAVSTAANTPPAIQLVQVADLRAGRWRPVALGAGKFVQFWDTPTSMIVATIAGTNVTQQRCDTSARCTTLRLPPVAAGDVAVLVPRFG</sequence>